<keyword evidence="4" id="KW-0648">Protein biosynthesis</keyword>
<keyword evidence="4" id="KW-0251">Elongation factor</keyword>
<dbReference type="GO" id="GO:0005085">
    <property type="term" value="F:guanyl-nucleotide exchange factor activity"/>
    <property type="evidence" value="ECO:0007669"/>
    <property type="project" value="TreeGrafter"/>
</dbReference>
<feature type="region of interest" description="Disordered" evidence="2">
    <location>
        <begin position="117"/>
        <end position="154"/>
    </location>
</feature>
<dbReference type="SMART" id="SM01182">
    <property type="entry name" value="EF-1_beta_acid"/>
    <property type="match status" value="1"/>
</dbReference>
<dbReference type="InterPro" id="IPR018940">
    <property type="entry name" value="EF-1_beta_acid_region_euk"/>
</dbReference>
<evidence type="ECO:0000313" key="4">
    <source>
        <dbReference type="EMBL" id="JAT51579.1"/>
    </source>
</evidence>
<feature type="compositionally biased region" description="Acidic residues" evidence="2">
    <location>
        <begin position="133"/>
        <end position="151"/>
    </location>
</feature>
<dbReference type="PANTHER" id="PTHR11595">
    <property type="entry name" value="EF-HAND AND COILED-COIL DOMAIN-CONTAINING FAMILY MEMBER"/>
    <property type="match status" value="1"/>
</dbReference>
<name>A0A1D1YAB1_9ARAE</name>
<gene>
    <name evidence="4" type="primary">eef1d_3</name>
    <name evidence="4" type="ORF">g.22483</name>
</gene>
<feature type="non-terminal residue" evidence="4">
    <location>
        <position position="194"/>
    </location>
</feature>
<dbReference type="AlphaFoldDB" id="A0A1D1YAB1"/>
<dbReference type="EMBL" id="GDJX01016357">
    <property type="protein sequence ID" value="JAT51579.1"/>
    <property type="molecule type" value="Transcribed_RNA"/>
</dbReference>
<evidence type="ECO:0000256" key="1">
    <source>
        <dbReference type="SAM" id="Coils"/>
    </source>
</evidence>
<proteinExistence type="predicted"/>
<feature type="non-terminal residue" evidence="4">
    <location>
        <position position="1"/>
    </location>
</feature>
<dbReference type="GO" id="GO:0005829">
    <property type="term" value="C:cytosol"/>
    <property type="evidence" value="ECO:0007669"/>
    <property type="project" value="TreeGrafter"/>
</dbReference>
<feature type="domain" description="Elongation factor 1 beta central acidic region eukaryote" evidence="3">
    <location>
        <begin position="141"/>
        <end position="168"/>
    </location>
</feature>
<organism evidence="4">
    <name type="scientific">Anthurium amnicola</name>
    <dbReference type="NCBI Taxonomy" id="1678845"/>
    <lineage>
        <taxon>Eukaryota</taxon>
        <taxon>Viridiplantae</taxon>
        <taxon>Streptophyta</taxon>
        <taxon>Embryophyta</taxon>
        <taxon>Tracheophyta</taxon>
        <taxon>Spermatophyta</taxon>
        <taxon>Magnoliopsida</taxon>
        <taxon>Liliopsida</taxon>
        <taxon>Araceae</taxon>
        <taxon>Pothoideae</taxon>
        <taxon>Potheae</taxon>
        <taxon>Anthurium</taxon>
    </lineage>
</organism>
<reference evidence="4" key="1">
    <citation type="submission" date="2015-07" db="EMBL/GenBank/DDBJ databases">
        <title>Transcriptome Assembly of Anthurium amnicola.</title>
        <authorList>
            <person name="Suzuki J."/>
        </authorList>
    </citation>
    <scope>NUCLEOTIDE SEQUENCE</scope>
</reference>
<accession>A0A1D1YAB1</accession>
<keyword evidence="1" id="KW-0175">Coiled coil</keyword>
<dbReference type="Pfam" id="PF10587">
    <property type="entry name" value="EF-1_beta_acid"/>
    <property type="match status" value="1"/>
</dbReference>
<protein>
    <submittedName>
        <fullName evidence="4">Elongation factor 1-delta</fullName>
    </submittedName>
</protein>
<dbReference type="InterPro" id="IPR049720">
    <property type="entry name" value="EF1B_bsu/dsu"/>
</dbReference>
<feature type="coiled-coil region" evidence="1">
    <location>
        <begin position="77"/>
        <end position="104"/>
    </location>
</feature>
<dbReference type="GO" id="GO:0005853">
    <property type="term" value="C:eukaryotic translation elongation factor 1 complex"/>
    <property type="evidence" value="ECO:0007669"/>
    <property type="project" value="InterPro"/>
</dbReference>
<dbReference type="GO" id="GO:0003746">
    <property type="term" value="F:translation elongation factor activity"/>
    <property type="evidence" value="ECO:0007669"/>
    <property type="project" value="UniProtKB-KW"/>
</dbReference>
<dbReference type="PANTHER" id="PTHR11595:SF26">
    <property type="entry name" value="ELONGATION FACTOR 1-DELTA"/>
    <property type="match status" value="1"/>
</dbReference>
<evidence type="ECO:0000259" key="3">
    <source>
        <dbReference type="SMART" id="SM01182"/>
    </source>
</evidence>
<sequence>SLNRFRSNPPSPFPITAETSAVASRDLQQEFCPVTTMASPLAHESVWYEKPKYEAAERQYYEKLAKMDGIAAMAGSNVELINRLNGLEKENASLHKVVADLKNLVISLDGRVKSLEGGKTAAVSAPKPSKKEEEDDDGVDLFGSDSEDEGEEAAKVREARLAAYAEKKSKKPVLIAKSNIILSVSPWDDETDMK</sequence>
<evidence type="ECO:0000256" key="2">
    <source>
        <dbReference type="SAM" id="MobiDB-lite"/>
    </source>
</evidence>